<dbReference type="GO" id="GO:0005524">
    <property type="term" value="F:ATP binding"/>
    <property type="evidence" value="ECO:0007669"/>
    <property type="project" value="UniProtKB-UniRule"/>
</dbReference>
<evidence type="ECO:0000259" key="9">
    <source>
        <dbReference type="Pfam" id="PF03710"/>
    </source>
</evidence>
<evidence type="ECO:0000256" key="7">
    <source>
        <dbReference type="HAMAP-Rule" id="MF_00802"/>
    </source>
</evidence>
<keyword evidence="4 7" id="KW-0067">ATP-binding</keyword>
<evidence type="ECO:0000256" key="1">
    <source>
        <dbReference type="ARBA" id="ARBA00022679"/>
    </source>
</evidence>
<dbReference type="Gene3D" id="3.30.460.10">
    <property type="entry name" value="Beta Polymerase, domain 2"/>
    <property type="match status" value="2"/>
</dbReference>
<dbReference type="GO" id="GO:0008882">
    <property type="term" value="F:[glutamate-ammonia-ligase] adenylyltransferase activity"/>
    <property type="evidence" value="ECO:0007669"/>
    <property type="project" value="UniProtKB-UniRule"/>
</dbReference>
<dbReference type="GO" id="GO:0047388">
    <property type="term" value="F:[glutamine synthetase]-adenylyl-L-tyrosine phosphorylase activity"/>
    <property type="evidence" value="ECO:0007669"/>
    <property type="project" value="UniProtKB-EC"/>
</dbReference>
<dbReference type="CDD" id="cd05401">
    <property type="entry name" value="NT_GlnE_GlnD_like"/>
    <property type="match status" value="2"/>
</dbReference>
<dbReference type="InterPro" id="IPR043519">
    <property type="entry name" value="NT_sf"/>
</dbReference>
<keyword evidence="1 7" id="KW-0808">Transferase</keyword>
<comment type="cofactor">
    <cofactor evidence="7">
        <name>Mg(2+)</name>
        <dbReference type="ChEBI" id="CHEBI:18420"/>
    </cofactor>
</comment>
<dbReference type="InterPro" id="IPR013546">
    <property type="entry name" value="PII_UdlTrfase/GS_AdlTrfase"/>
</dbReference>
<dbReference type="RefSeq" id="WP_228345219.1">
    <property type="nucleotide sequence ID" value="NZ_CP046056.1"/>
</dbReference>
<feature type="domain" description="Glutamate-ammonia ligase adenylyltransferase repeated" evidence="9">
    <location>
        <begin position="41"/>
        <end position="287"/>
    </location>
</feature>
<dbReference type="GO" id="GO:0000287">
    <property type="term" value="F:magnesium ion binding"/>
    <property type="evidence" value="ECO:0007669"/>
    <property type="project" value="UniProtKB-UniRule"/>
</dbReference>
<keyword evidence="8" id="KW-0175">Coiled coil</keyword>
<dbReference type="Pfam" id="PF08335">
    <property type="entry name" value="GlnD_UR_UTase"/>
    <property type="match status" value="2"/>
</dbReference>
<dbReference type="InterPro" id="IPR023057">
    <property type="entry name" value="GlnE"/>
</dbReference>
<comment type="catalytic activity">
    <reaction evidence="7">
        <text>[glutamine synthetase]-L-tyrosine + ATP = [glutamine synthetase]-O(4)-(5'-adenylyl)-L-tyrosine + diphosphate</text>
        <dbReference type="Rhea" id="RHEA:18589"/>
        <dbReference type="Rhea" id="RHEA-COMP:10660"/>
        <dbReference type="Rhea" id="RHEA-COMP:10661"/>
        <dbReference type="ChEBI" id="CHEBI:30616"/>
        <dbReference type="ChEBI" id="CHEBI:33019"/>
        <dbReference type="ChEBI" id="CHEBI:46858"/>
        <dbReference type="ChEBI" id="CHEBI:83624"/>
        <dbReference type="EC" id="2.7.7.42"/>
    </reaction>
</comment>
<dbReference type="GO" id="GO:0000820">
    <property type="term" value="P:regulation of glutamine family amino acid metabolic process"/>
    <property type="evidence" value="ECO:0007669"/>
    <property type="project" value="UniProtKB-UniRule"/>
</dbReference>
<dbReference type="FunFam" id="3.30.460.10:FF:000009">
    <property type="entry name" value="Bifunctional glutamine synthetase adenylyltransferase/adenylyl-removing enzyme"/>
    <property type="match status" value="1"/>
</dbReference>
<keyword evidence="5 7" id="KW-0460">Magnesium</keyword>
<accession>A0A9X7YPE2</accession>
<evidence type="ECO:0000256" key="6">
    <source>
        <dbReference type="ARBA" id="ARBA00023268"/>
    </source>
</evidence>
<dbReference type="PANTHER" id="PTHR30621">
    <property type="entry name" value="GLUTAMINE SYNTHETASE ADENYLYLTRANSFERASE"/>
    <property type="match status" value="1"/>
</dbReference>
<dbReference type="PANTHER" id="PTHR30621:SF0">
    <property type="entry name" value="BIFUNCTIONAL GLUTAMINE SYNTHETASE ADENYLYLTRANSFERASE_ADENYLYL-REMOVING ENZYME"/>
    <property type="match status" value="1"/>
</dbReference>
<dbReference type="GO" id="GO:0016874">
    <property type="term" value="F:ligase activity"/>
    <property type="evidence" value="ECO:0007669"/>
    <property type="project" value="UniProtKB-KW"/>
</dbReference>
<feature type="coiled-coil region" evidence="8">
    <location>
        <begin position="615"/>
        <end position="642"/>
    </location>
</feature>
<keyword evidence="6 7" id="KW-0511">Multifunctional enzyme</keyword>
<dbReference type="EC" id="2.7.7.89" evidence="7"/>
<dbReference type="KEGG" id="vcw:GJQ55_12045"/>
<name>A0A9X7YPE2_9GAMM</name>
<keyword evidence="12" id="KW-1185">Reference proteome</keyword>
<organism evidence="11 12">
    <name type="scientific">Venatoribacter cucullus</name>
    <dbReference type="NCBI Taxonomy" id="2661630"/>
    <lineage>
        <taxon>Bacteria</taxon>
        <taxon>Pseudomonadati</taxon>
        <taxon>Pseudomonadota</taxon>
        <taxon>Gammaproteobacteria</taxon>
        <taxon>Oceanospirillales</taxon>
        <taxon>Oceanospirillaceae</taxon>
        <taxon>Venatoribacter</taxon>
    </lineage>
</organism>
<keyword evidence="11" id="KW-0436">Ligase</keyword>
<evidence type="ECO:0000313" key="12">
    <source>
        <dbReference type="Proteomes" id="UP000596074"/>
    </source>
</evidence>
<dbReference type="FunFam" id="1.20.120.330:FF:000005">
    <property type="entry name" value="Bifunctional glutamine synthetase adenylyltransferase/adenylyl-removing enzyme"/>
    <property type="match status" value="1"/>
</dbReference>
<evidence type="ECO:0000256" key="8">
    <source>
        <dbReference type="SAM" id="Coils"/>
    </source>
</evidence>
<dbReference type="GO" id="GO:0005829">
    <property type="term" value="C:cytosol"/>
    <property type="evidence" value="ECO:0007669"/>
    <property type="project" value="TreeGrafter"/>
</dbReference>
<dbReference type="Gene3D" id="1.20.120.330">
    <property type="entry name" value="Nucleotidyltransferases domain 2"/>
    <property type="match status" value="2"/>
</dbReference>
<dbReference type="EC" id="2.7.7.42" evidence="7"/>
<gene>
    <name evidence="7 11" type="primary">glnE</name>
    <name evidence="11" type="ORF">GJQ55_12045</name>
</gene>
<feature type="domain" description="Glutamate-ammonia ligase adenylyltransferase repeated" evidence="9">
    <location>
        <begin position="568"/>
        <end position="822"/>
    </location>
</feature>
<feature type="region of interest" description="Adenylyl transferase" evidence="7">
    <location>
        <begin position="463"/>
        <end position="969"/>
    </location>
</feature>
<dbReference type="NCBIfam" id="NF008292">
    <property type="entry name" value="PRK11072.1"/>
    <property type="match status" value="1"/>
</dbReference>
<dbReference type="EMBL" id="CP046056">
    <property type="protein sequence ID" value="QQD25153.1"/>
    <property type="molecule type" value="Genomic_DNA"/>
</dbReference>
<keyword evidence="3 7" id="KW-0547">Nucleotide-binding</keyword>
<sequence length="969" mass="110733">MLPASLAAHWQQIQTQLTDHGVHHGLDWPGLWAQLPEQQQQQAQRVLTISRYVADALPREAAWFTSALLENRFLQPLTRPTIARWLDELSAGASSEDDWSKALRKLRRRAMVQIIWRDLLRLAPTLETTRALSDLADECVVRSLDFLTDILAARHGRPMGRQSGAEQSMLVLGMGKLGAYELNLSSDIDLIFTYPESGDTSGPKVISNQEFFVKLGQKLIQALDKPTADGFVFRTDMRLRPYGQSGPLVMNFRSLEEYYQDQGRDWERYAMVKARVMNGEHQPAARELLNILRPFTYRVYVDYSAFDSLRSMKAMINAEVRRRGLENNVKLGSGGIREVEFIVQAFQLIRGGQDKSLQTREIIKVLEILAAEGYLPAAACTELRDAYLFLRDSEHALQALNDEQTQLLPEEASAQARVALAMGCEDWPQYLQQLEQHRARVRHHFAQIVASDEDDQHNSDELLQWADMWLDDLDEQEQQAFLQQHPCPCDGFTDVQEQLHQFRESRAVLGMQQIGRERLDALMPLLLRELWQQPQPVVTLQRVMPLLEAVVRRTAYLVLLKENPQALTQLLKLCGASSWVAAYIAQTPLLLDELLNTSSLYHLPTRQELAEELHLRLLRIDEEDLEQQMEQLRQYVRAHKLRAAACEVMDALPLMKVSDYLTWLAEVTLETVLNLSWSQMVAKYGYPTDEQGDPVTGPEMVVIGYGKVGGLELSYSSDLDLVLLHNSYSMGSTTGERSQENGVFYTRMGQRMIHILTTQTRAGDLYDVDMRLRPSGNSGMIVASVKSFGEYQQQHAWTWEHQALVRARVLCGSANAAEQFEQIRRATLSRPRELPSLREEVRAMRQKMVDNLGSKDASGQHFHLKQDAGGIVDIEFLVQYGVLAWSHHYPELLDVTDNMRLLDAFEAAGLMDPQDRQTLQETYLSYRAETHRRALQKQDLLLDAETLTRLGFDARRNDVTRLWKLWLEA</sequence>
<dbReference type="Proteomes" id="UP000596074">
    <property type="component" value="Chromosome"/>
</dbReference>
<protein>
    <recommendedName>
        <fullName evidence="7">Bifunctional glutamine synthetase adenylyltransferase/adenylyl-removing enzyme</fullName>
    </recommendedName>
    <alternativeName>
        <fullName evidence="7">ATP:glutamine synthetase adenylyltransferase</fullName>
    </alternativeName>
    <alternativeName>
        <fullName evidence="7">ATase</fullName>
    </alternativeName>
    <domain>
        <recommendedName>
            <fullName evidence="7">Glutamine synthetase adenylyl-L-tyrosine phosphorylase</fullName>
            <ecNumber evidence="7">2.7.7.89</ecNumber>
        </recommendedName>
        <alternativeName>
            <fullName evidence="7">Adenylyl removase</fullName>
            <shortName evidence="7">AR</shortName>
            <shortName evidence="7">AT-N</shortName>
        </alternativeName>
    </domain>
    <domain>
        <recommendedName>
            <fullName evidence="7">Glutamine synthetase adenylyl transferase</fullName>
            <ecNumber evidence="7">2.7.7.42</ecNumber>
        </recommendedName>
        <alternativeName>
            <fullName evidence="7">Adenylyl transferase</fullName>
            <shortName evidence="7">AT</shortName>
            <shortName evidence="7">AT-C</shortName>
        </alternativeName>
    </domain>
</protein>
<evidence type="ECO:0000313" key="11">
    <source>
        <dbReference type="EMBL" id="QQD25153.1"/>
    </source>
</evidence>
<feature type="domain" description="PII-uridylyltransferase/Glutamine-synthetase adenylyltransferase" evidence="10">
    <location>
        <begin position="310"/>
        <end position="448"/>
    </location>
</feature>
<feature type="region of interest" description="Adenylyl removase" evidence="7">
    <location>
        <begin position="1"/>
        <end position="453"/>
    </location>
</feature>
<dbReference type="HAMAP" id="MF_00802">
    <property type="entry name" value="GlnE"/>
    <property type="match status" value="1"/>
</dbReference>
<comment type="similarity">
    <text evidence="7">Belongs to the GlnE family.</text>
</comment>
<reference evidence="11 12" key="1">
    <citation type="submission" date="2019-11" db="EMBL/GenBank/DDBJ databases">
        <title>Venatorbacter sp. nov. a predator of Campylobacter and other Gram-negative bacteria.</title>
        <authorList>
            <person name="Saeedi A."/>
            <person name="Cummings N.J."/>
            <person name="Connerton I.F."/>
            <person name="Connerton P.L."/>
        </authorList>
    </citation>
    <scope>NUCLEOTIDE SEQUENCE [LARGE SCALE GENOMIC DNA]</scope>
    <source>
        <strain evidence="11">XL5</strain>
    </source>
</reference>
<evidence type="ECO:0000259" key="10">
    <source>
        <dbReference type="Pfam" id="PF08335"/>
    </source>
</evidence>
<proteinExistence type="inferred from homology"/>
<evidence type="ECO:0000256" key="2">
    <source>
        <dbReference type="ARBA" id="ARBA00022695"/>
    </source>
</evidence>
<dbReference type="InterPro" id="IPR005190">
    <property type="entry name" value="GlnE_rpt_dom"/>
</dbReference>
<evidence type="ECO:0000256" key="5">
    <source>
        <dbReference type="ARBA" id="ARBA00022842"/>
    </source>
</evidence>
<dbReference type="AlphaFoldDB" id="A0A9X7YPE2"/>
<dbReference type="Pfam" id="PF03710">
    <property type="entry name" value="GlnE"/>
    <property type="match status" value="2"/>
</dbReference>
<comment type="catalytic activity">
    <reaction evidence="7">
        <text>[glutamine synthetase]-O(4)-(5'-adenylyl)-L-tyrosine + phosphate = [glutamine synthetase]-L-tyrosine + ADP</text>
        <dbReference type="Rhea" id="RHEA:43716"/>
        <dbReference type="Rhea" id="RHEA-COMP:10660"/>
        <dbReference type="Rhea" id="RHEA-COMP:10661"/>
        <dbReference type="ChEBI" id="CHEBI:43474"/>
        <dbReference type="ChEBI" id="CHEBI:46858"/>
        <dbReference type="ChEBI" id="CHEBI:83624"/>
        <dbReference type="ChEBI" id="CHEBI:456216"/>
        <dbReference type="EC" id="2.7.7.89"/>
    </reaction>
</comment>
<dbReference type="SUPFAM" id="SSF81301">
    <property type="entry name" value="Nucleotidyltransferase"/>
    <property type="match status" value="2"/>
</dbReference>
<dbReference type="Gene3D" id="1.20.120.1510">
    <property type="match status" value="1"/>
</dbReference>
<comment type="function">
    <text evidence="7">Involved in the regulation of glutamine synthetase GlnA, a key enzyme in the process to assimilate ammonia. When cellular nitrogen levels are high, the C-terminal adenylyl transferase (AT) inactivates GlnA by covalent transfer of an adenylyl group from ATP to specific tyrosine residue of GlnA, thus reducing its activity. Conversely, when nitrogen levels are low, the N-terminal adenylyl removase (AR) activates GlnA by removing the adenylyl group by phosphorolysis, increasing its activity. The regulatory region of GlnE binds the signal transduction protein PII (GlnB) which indicates the nitrogen status of the cell.</text>
</comment>
<keyword evidence="2 7" id="KW-0548">Nucleotidyltransferase</keyword>
<evidence type="ECO:0000256" key="3">
    <source>
        <dbReference type="ARBA" id="ARBA00022741"/>
    </source>
</evidence>
<dbReference type="SUPFAM" id="SSF81593">
    <property type="entry name" value="Nucleotidyltransferase substrate binding subunit/domain"/>
    <property type="match status" value="2"/>
</dbReference>
<feature type="domain" description="PII-uridylyltransferase/Glutamine-synthetase adenylyltransferase" evidence="10">
    <location>
        <begin position="843"/>
        <end position="936"/>
    </location>
</feature>
<evidence type="ECO:0000256" key="4">
    <source>
        <dbReference type="ARBA" id="ARBA00022840"/>
    </source>
</evidence>